<keyword evidence="1" id="KW-0472">Membrane</keyword>
<feature type="transmembrane region" description="Helical" evidence="1">
    <location>
        <begin position="159"/>
        <end position="181"/>
    </location>
</feature>
<organism evidence="3 4">
    <name type="scientific">Castanea mollissima</name>
    <name type="common">Chinese chestnut</name>
    <dbReference type="NCBI Taxonomy" id="60419"/>
    <lineage>
        <taxon>Eukaryota</taxon>
        <taxon>Viridiplantae</taxon>
        <taxon>Streptophyta</taxon>
        <taxon>Embryophyta</taxon>
        <taxon>Tracheophyta</taxon>
        <taxon>Spermatophyta</taxon>
        <taxon>Magnoliopsida</taxon>
        <taxon>eudicotyledons</taxon>
        <taxon>Gunneridae</taxon>
        <taxon>Pentapetalae</taxon>
        <taxon>rosids</taxon>
        <taxon>fabids</taxon>
        <taxon>Fagales</taxon>
        <taxon>Fagaceae</taxon>
        <taxon>Castanea</taxon>
    </lineage>
</organism>
<evidence type="ECO:0000256" key="1">
    <source>
        <dbReference type="SAM" id="Phobius"/>
    </source>
</evidence>
<dbReference type="OrthoDB" id="686454at2759"/>
<feature type="transmembrane region" description="Helical" evidence="1">
    <location>
        <begin position="73"/>
        <end position="92"/>
    </location>
</feature>
<feature type="signal peptide" evidence="2">
    <location>
        <begin position="1"/>
        <end position="22"/>
    </location>
</feature>
<dbReference type="AlphaFoldDB" id="A0A8J4R2C6"/>
<name>A0A8J4R2C6_9ROSI</name>
<feature type="chain" id="PRO_5035272830" description="Transmembrane protein" evidence="2">
    <location>
        <begin position="23"/>
        <end position="191"/>
    </location>
</feature>
<reference evidence="3" key="1">
    <citation type="submission" date="2020-03" db="EMBL/GenBank/DDBJ databases">
        <title>Castanea mollissima Vanexum genome sequencing.</title>
        <authorList>
            <person name="Staton M."/>
        </authorList>
    </citation>
    <scope>NUCLEOTIDE SEQUENCE</scope>
    <source>
        <tissue evidence="3">Leaf</tissue>
    </source>
</reference>
<accession>A0A8J4R2C6</accession>
<proteinExistence type="predicted"/>
<dbReference type="PANTHER" id="PTHR34558">
    <property type="entry name" value="EXPRESSED PROTEIN"/>
    <property type="match status" value="1"/>
</dbReference>
<keyword evidence="1" id="KW-1133">Transmembrane helix</keyword>
<keyword evidence="2" id="KW-0732">Signal</keyword>
<gene>
    <name evidence="3" type="ORF">CMV_011281</name>
</gene>
<dbReference type="PANTHER" id="PTHR34558:SF4">
    <property type="entry name" value="TRANSMEMBRANE PROTEIN"/>
    <property type="match status" value="1"/>
</dbReference>
<evidence type="ECO:0000256" key="2">
    <source>
        <dbReference type="SAM" id="SignalP"/>
    </source>
</evidence>
<protein>
    <recommendedName>
        <fullName evidence="5">Transmembrane protein</fullName>
    </recommendedName>
</protein>
<keyword evidence="4" id="KW-1185">Reference proteome</keyword>
<dbReference type="EMBL" id="JRKL02001366">
    <property type="protein sequence ID" value="KAF3964431.1"/>
    <property type="molecule type" value="Genomic_DNA"/>
</dbReference>
<evidence type="ECO:0008006" key="5">
    <source>
        <dbReference type="Google" id="ProtNLM"/>
    </source>
</evidence>
<keyword evidence="1" id="KW-0812">Transmembrane</keyword>
<evidence type="ECO:0000313" key="3">
    <source>
        <dbReference type="EMBL" id="KAF3964431.1"/>
    </source>
</evidence>
<evidence type="ECO:0000313" key="4">
    <source>
        <dbReference type="Proteomes" id="UP000737018"/>
    </source>
</evidence>
<dbReference type="Proteomes" id="UP000737018">
    <property type="component" value="Unassembled WGS sequence"/>
</dbReference>
<comment type="caution">
    <text evidence="3">The sequence shown here is derived from an EMBL/GenBank/DDBJ whole genome shotgun (WGS) entry which is preliminary data.</text>
</comment>
<sequence length="191" mass="20496">MVVVQFVVVVLSCCECGGSVRGSWDGFQLGCGLLRWWWVVDQAMSCCGCGGSACGDWEGSVWLCWCFLNMGRLGLFCFMVILAEILVVQAMAGKSEGSELNPFGLKAQHKVGTLRVVARLADQPVSSVAESPEGNKENSNVAEAPVIRRLGKHHSDKSVAGGGVIIGGLVTAIFAAVFCYIRVTRKRDDVH</sequence>